<proteinExistence type="inferred from homology"/>
<accession>A0A7G5C3Z2</accession>
<dbReference type="PANTHER" id="PTHR22550:SF5">
    <property type="entry name" value="LEUCINE ZIPPER PROTEIN 4"/>
    <property type="match status" value="1"/>
</dbReference>
<reference evidence="5 6" key="1">
    <citation type="submission" date="2019-07" db="EMBL/GenBank/DDBJ databases">
        <authorList>
            <person name="Kim J.K."/>
            <person name="Cheong H.-M."/>
            <person name="Choi Y."/>
            <person name="Hwang K.J."/>
            <person name="Lee S."/>
            <person name="Choi C."/>
        </authorList>
    </citation>
    <scope>NUCLEOTIDE SEQUENCE [LARGE SCALE GENOMIC DNA]</scope>
    <source>
        <strain evidence="5 6">KS 22</strain>
    </source>
</reference>
<feature type="region of interest" description="Disordered" evidence="3">
    <location>
        <begin position="30"/>
        <end position="50"/>
    </location>
</feature>
<evidence type="ECO:0000256" key="2">
    <source>
        <dbReference type="ARBA" id="ARBA00023136"/>
    </source>
</evidence>
<dbReference type="GO" id="GO:0009847">
    <property type="term" value="P:spore germination"/>
    <property type="evidence" value="ECO:0007669"/>
    <property type="project" value="InterPro"/>
</dbReference>
<feature type="transmembrane region" description="Helical" evidence="4">
    <location>
        <begin position="455"/>
        <end position="480"/>
    </location>
</feature>
<dbReference type="PIRSF" id="PIRSF005690">
    <property type="entry name" value="GerBA"/>
    <property type="match status" value="1"/>
</dbReference>
<evidence type="ECO:0000313" key="5">
    <source>
        <dbReference type="EMBL" id="QMV43926.1"/>
    </source>
</evidence>
<gene>
    <name evidence="5" type="ORF">FPL14_24190</name>
</gene>
<keyword evidence="4" id="KW-0812">Transmembrane</keyword>
<protein>
    <submittedName>
        <fullName evidence="5">Spore germination protein</fullName>
    </submittedName>
</protein>
<dbReference type="GO" id="GO:0016020">
    <property type="term" value="C:membrane"/>
    <property type="evidence" value="ECO:0007669"/>
    <property type="project" value="InterPro"/>
</dbReference>
<organism evidence="5 6">
    <name type="scientific">Cohnella cholangitidis</name>
    <dbReference type="NCBI Taxonomy" id="2598458"/>
    <lineage>
        <taxon>Bacteria</taxon>
        <taxon>Bacillati</taxon>
        <taxon>Bacillota</taxon>
        <taxon>Bacilli</taxon>
        <taxon>Bacillales</taxon>
        <taxon>Paenibacillaceae</taxon>
        <taxon>Cohnella</taxon>
    </lineage>
</organism>
<keyword evidence="6" id="KW-1185">Reference proteome</keyword>
<dbReference type="InterPro" id="IPR004995">
    <property type="entry name" value="Spore_Ger"/>
</dbReference>
<keyword evidence="2 4" id="KW-0472">Membrane</keyword>
<name>A0A7G5C3Z2_9BACL</name>
<feature type="transmembrane region" description="Helical" evidence="4">
    <location>
        <begin position="425"/>
        <end position="443"/>
    </location>
</feature>
<feature type="transmembrane region" description="Helical" evidence="4">
    <location>
        <begin position="332"/>
        <end position="351"/>
    </location>
</feature>
<evidence type="ECO:0000256" key="1">
    <source>
        <dbReference type="ARBA" id="ARBA00005278"/>
    </source>
</evidence>
<dbReference type="InterPro" id="IPR050768">
    <property type="entry name" value="UPF0353/GerABKA_families"/>
</dbReference>
<dbReference type="Proteomes" id="UP000515679">
    <property type="component" value="Chromosome"/>
</dbReference>
<sequence>MSRIWLVKAGNPISYNYSIGGDSLRKKTRFPPLGDSHSGSSSIPREQKLRDKLDDNEAIVRSIFDRCSDLVVRRLLLPGSVTCMAVYLNALVDDAQWSDGLLKPLMTLKTDQLEDRSKLLEWLRTRIDSTIQPHAAETLNEVVRSIVSGGVALFFESYSFALTVKIRNQLHRALEEPKTEAVIRGPRIGFIEKIEINLTLLRQHIQSPQLKIERMTVGTVTGTEVAVVYLDKLAPSDVIREVKSRLSRIQMDSVLGTGYIEEMISDHPYSPFPIINTTERPDSAAGSLLEGKVAVLVNGTPLVMIMPVTFWFGFQSAEDYYMNFIFATMLRWLRFLFAFLAVAAPSLYVAVTTFHQEMIPTSLALSLVTAREIVPFPTMVETLIMEVTFEALREAGVRLPRAVGQTISIVGALVIGQAAVQAGIISAPIIIVVSLTGIASFLIPQPGMSQAISIFRFPMVICAGTFGLYGVSAGMIAILIHLSNLQSFGFPYLWPVTPYNRAGVMDVLFRAPWRLMYKRRQLAQRDSEVPNP</sequence>
<keyword evidence="4" id="KW-1133">Transmembrane helix</keyword>
<dbReference type="Pfam" id="PF03323">
    <property type="entry name" value="GerA"/>
    <property type="match status" value="1"/>
</dbReference>
<dbReference type="AlphaFoldDB" id="A0A7G5C3Z2"/>
<feature type="transmembrane region" description="Helical" evidence="4">
    <location>
        <begin position="293"/>
        <end position="312"/>
    </location>
</feature>
<dbReference type="EMBL" id="CP041969">
    <property type="protein sequence ID" value="QMV43926.1"/>
    <property type="molecule type" value="Genomic_DNA"/>
</dbReference>
<dbReference type="PANTHER" id="PTHR22550">
    <property type="entry name" value="SPORE GERMINATION PROTEIN"/>
    <property type="match status" value="1"/>
</dbReference>
<comment type="similarity">
    <text evidence="1">Belongs to the GerABKA family.</text>
</comment>
<evidence type="ECO:0000313" key="6">
    <source>
        <dbReference type="Proteomes" id="UP000515679"/>
    </source>
</evidence>
<dbReference type="KEGG" id="cchl:FPL14_24190"/>
<evidence type="ECO:0000256" key="3">
    <source>
        <dbReference type="SAM" id="MobiDB-lite"/>
    </source>
</evidence>
<evidence type="ECO:0000256" key="4">
    <source>
        <dbReference type="SAM" id="Phobius"/>
    </source>
</evidence>